<dbReference type="SMART" id="SM00588">
    <property type="entry name" value="NEUZ"/>
    <property type="match status" value="1"/>
</dbReference>
<evidence type="ECO:0000313" key="8">
    <source>
        <dbReference type="Proteomes" id="UP000515145"/>
    </source>
</evidence>
<evidence type="ECO:0000259" key="7">
    <source>
        <dbReference type="PROSITE" id="PS51065"/>
    </source>
</evidence>
<dbReference type="GO" id="GO:0008270">
    <property type="term" value="F:zinc ion binding"/>
    <property type="evidence" value="ECO:0007669"/>
    <property type="project" value="UniProtKB-KW"/>
</dbReference>
<dbReference type="GO" id="GO:0070086">
    <property type="term" value="P:ubiquitin-dependent endocytosis"/>
    <property type="evidence" value="ECO:0007669"/>
    <property type="project" value="TreeGrafter"/>
</dbReference>
<keyword evidence="1" id="KW-0479">Metal-binding</keyword>
<dbReference type="Pfam" id="PF07177">
    <property type="entry name" value="Neuralized"/>
    <property type="match status" value="1"/>
</dbReference>
<dbReference type="GeneID" id="114440859"/>
<keyword evidence="4" id="KW-0862">Zinc</keyword>
<organism evidence="8 9">
    <name type="scientific">Parambassis ranga</name>
    <name type="common">Indian glassy fish</name>
    <dbReference type="NCBI Taxonomy" id="210632"/>
    <lineage>
        <taxon>Eukaryota</taxon>
        <taxon>Metazoa</taxon>
        <taxon>Chordata</taxon>
        <taxon>Craniata</taxon>
        <taxon>Vertebrata</taxon>
        <taxon>Euteleostomi</taxon>
        <taxon>Actinopterygii</taxon>
        <taxon>Neopterygii</taxon>
        <taxon>Teleostei</taxon>
        <taxon>Neoteleostei</taxon>
        <taxon>Acanthomorphata</taxon>
        <taxon>Ovalentaria</taxon>
        <taxon>Ambassidae</taxon>
        <taxon>Parambassis</taxon>
    </lineage>
</organism>
<evidence type="ECO:0000313" key="9">
    <source>
        <dbReference type="RefSeq" id="XP_028269243.1"/>
    </source>
</evidence>
<dbReference type="InterPro" id="IPR001841">
    <property type="entry name" value="Znf_RING"/>
</dbReference>
<evidence type="ECO:0000256" key="5">
    <source>
        <dbReference type="PROSITE-ProRule" id="PRU00175"/>
    </source>
</evidence>
<dbReference type="InParanoid" id="A0A6P7ITW5"/>
<dbReference type="AlphaFoldDB" id="A0A6P7ITW5"/>
<name>A0A6P7ITW5_9TELE</name>
<dbReference type="PANTHER" id="PTHR12429:SF36">
    <property type="entry name" value="E3 UBIQUITIN-PROTEIN LIGASE NEURL3"/>
    <property type="match status" value="1"/>
</dbReference>
<dbReference type="SUPFAM" id="SSF57850">
    <property type="entry name" value="RING/U-box"/>
    <property type="match status" value="1"/>
</dbReference>
<dbReference type="Gene3D" id="2.60.120.920">
    <property type="match status" value="1"/>
</dbReference>
<evidence type="ECO:0000259" key="6">
    <source>
        <dbReference type="PROSITE" id="PS50089"/>
    </source>
</evidence>
<feature type="domain" description="RING-type" evidence="6">
    <location>
        <begin position="247"/>
        <end position="285"/>
    </location>
</feature>
<dbReference type="Proteomes" id="UP000515145">
    <property type="component" value="Chromosome 9"/>
</dbReference>
<protein>
    <submittedName>
        <fullName evidence="9">E3 ubiquitin-protein ligase NEURL3 isoform X1</fullName>
    </submittedName>
</protein>
<sequence length="290" mass="31811">MKTIDRLLKMVKSGGGTSVVGSVMPHKCGSHCLGPLTFHSQAVGVMVHLSQGSRLAERRADTFRNGLVFSSRQVKVNERIHLRVLKDVSNWHGALRVGFTTVPPSDRSLPLPGMAIPDLTRSPGHWAAPVHELCCLTGSELEFWVSAHGSCYVSSKNSMRHKLLTGVDISRPLWAMIDIYGQTCSVFLLGSEQKSLLCTKRSCPSMDPLPPPHNTQSTLSPDVSRLSENSDDCISCFDMELPADTFCVVCMVREARITLPCGHRCLCKHCVSKVSQQFGVCPLCRHQISA</sequence>
<keyword evidence="3 5" id="KW-0863">Zinc-finger</keyword>
<dbReference type="PANTHER" id="PTHR12429">
    <property type="entry name" value="NEURALIZED"/>
    <property type="match status" value="1"/>
</dbReference>
<reference evidence="9" key="1">
    <citation type="submission" date="2025-08" db="UniProtKB">
        <authorList>
            <consortium name="RefSeq"/>
        </authorList>
    </citation>
    <scope>IDENTIFICATION</scope>
</reference>
<proteinExistence type="predicted"/>
<evidence type="ECO:0000256" key="2">
    <source>
        <dbReference type="ARBA" id="ARBA00022737"/>
    </source>
</evidence>
<keyword evidence="8" id="KW-1185">Reference proteome</keyword>
<dbReference type="InterPro" id="IPR013083">
    <property type="entry name" value="Znf_RING/FYVE/PHD"/>
</dbReference>
<dbReference type="Gene3D" id="3.30.40.10">
    <property type="entry name" value="Zinc/RING finger domain, C3HC4 (zinc finger)"/>
    <property type="match status" value="1"/>
</dbReference>
<dbReference type="InterPro" id="IPR006573">
    <property type="entry name" value="NHR_dom"/>
</dbReference>
<dbReference type="PROSITE" id="PS50089">
    <property type="entry name" value="ZF_RING_2"/>
    <property type="match status" value="1"/>
</dbReference>
<accession>A0A6P7ITW5</accession>
<dbReference type="InterPro" id="IPR037962">
    <property type="entry name" value="Neuralized"/>
</dbReference>
<dbReference type="SMART" id="SM00184">
    <property type="entry name" value="RING"/>
    <property type="match status" value="1"/>
</dbReference>
<keyword evidence="2" id="KW-0677">Repeat</keyword>
<dbReference type="InterPro" id="IPR043136">
    <property type="entry name" value="B30.2/SPRY_sf"/>
</dbReference>
<feature type="domain" description="NHR" evidence="7">
    <location>
        <begin position="35"/>
        <end position="191"/>
    </location>
</feature>
<evidence type="ECO:0000256" key="3">
    <source>
        <dbReference type="ARBA" id="ARBA00022771"/>
    </source>
</evidence>
<dbReference type="OrthoDB" id="6078042at2759"/>
<dbReference type="RefSeq" id="XP_028269243.1">
    <property type="nucleotide sequence ID" value="XM_028413442.1"/>
</dbReference>
<dbReference type="FunFam" id="2.60.120.920:FF:000005">
    <property type="entry name" value="Putative E3 ubiquitin-protein ligase NEURL1B"/>
    <property type="match status" value="1"/>
</dbReference>
<evidence type="ECO:0000256" key="1">
    <source>
        <dbReference type="ARBA" id="ARBA00022723"/>
    </source>
</evidence>
<dbReference type="PROSITE" id="PS51065">
    <property type="entry name" value="NHR"/>
    <property type="match status" value="1"/>
</dbReference>
<dbReference type="GO" id="GO:0061630">
    <property type="term" value="F:ubiquitin protein ligase activity"/>
    <property type="evidence" value="ECO:0007669"/>
    <property type="project" value="TreeGrafter"/>
</dbReference>
<gene>
    <name evidence="9" type="primary">LOC114440859</name>
</gene>
<evidence type="ECO:0000256" key="4">
    <source>
        <dbReference type="ARBA" id="ARBA00022833"/>
    </source>
</evidence>
<dbReference type="Pfam" id="PF13920">
    <property type="entry name" value="zf-C3HC4_3"/>
    <property type="match status" value="1"/>
</dbReference>
<dbReference type="GO" id="GO:0005769">
    <property type="term" value="C:early endosome"/>
    <property type="evidence" value="ECO:0007669"/>
    <property type="project" value="TreeGrafter"/>
</dbReference>